<proteinExistence type="predicted"/>
<keyword evidence="3" id="KW-1185">Reference proteome</keyword>
<dbReference type="Proteomes" id="UP001420932">
    <property type="component" value="Unassembled WGS sequence"/>
</dbReference>
<sequence length="82" mass="8977">MVHLMGWCECSRTGASEALWGCQLGPWIHKAFHQSNNKVEGRAISDSDEANLPDYGAGEGDDGRGFHSSDLISSRTMHGRED</sequence>
<organism evidence="2 3">
    <name type="scientific">Stephania yunnanensis</name>
    <dbReference type="NCBI Taxonomy" id="152371"/>
    <lineage>
        <taxon>Eukaryota</taxon>
        <taxon>Viridiplantae</taxon>
        <taxon>Streptophyta</taxon>
        <taxon>Embryophyta</taxon>
        <taxon>Tracheophyta</taxon>
        <taxon>Spermatophyta</taxon>
        <taxon>Magnoliopsida</taxon>
        <taxon>Ranunculales</taxon>
        <taxon>Menispermaceae</taxon>
        <taxon>Menispermoideae</taxon>
        <taxon>Cissampelideae</taxon>
        <taxon>Stephania</taxon>
    </lineage>
</organism>
<comment type="caution">
    <text evidence="2">The sequence shown here is derived from an EMBL/GenBank/DDBJ whole genome shotgun (WGS) entry which is preliminary data.</text>
</comment>
<evidence type="ECO:0000313" key="2">
    <source>
        <dbReference type="EMBL" id="KAK9136391.1"/>
    </source>
</evidence>
<evidence type="ECO:0000313" key="3">
    <source>
        <dbReference type="Proteomes" id="UP001420932"/>
    </source>
</evidence>
<dbReference type="AlphaFoldDB" id="A0AAP0PD32"/>
<feature type="region of interest" description="Disordered" evidence="1">
    <location>
        <begin position="40"/>
        <end position="82"/>
    </location>
</feature>
<dbReference type="EMBL" id="JBBNAF010000006">
    <property type="protein sequence ID" value="KAK9136391.1"/>
    <property type="molecule type" value="Genomic_DNA"/>
</dbReference>
<evidence type="ECO:0000256" key="1">
    <source>
        <dbReference type="SAM" id="MobiDB-lite"/>
    </source>
</evidence>
<protein>
    <submittedName>
        <fullName evidence="2">Uncharacterized protein</fullName>
    </submittedName>
</protein>
<gene>
    <name evidence="2" type="ORF">Syun_015721</name>
</gene>
<name>A0AAP0PD32_9MAGN</name>
<accession>A0AAP0PD32</accession>
<reference evidence="2 3" key="1">
    <citation type="submission" date="2024-01" db="EMBL/GenBank/DDBJ databases">
        <title>Genome assemblies of Stephania.</title>
        <authorList>
            <person name="Yang L."/>
        </authorList>
    </citation>
    <scope>NUCLEOTIDE SEQUENCE [LARGE SCALE GENOMIC DNA]</scope>
    <source>
        <strain evidence="2">YNDBR</strain>
        <tissue evidence="2">Leaf</tissue>
    </source>
</reference>